<protein>
    <submittedName>
        <fullName evidence="1">Uncharacterized protein</fullName>
    </submittedName>
</protein>
<comment type="caution">
    <text evidence="1">The sequence shown here is derived from an EMBL/GenBank/DDBJ whole genome shotgun (WGS) entry which is preliminary data.</text>
</comment>
<dbReference type="STRING" id="990285.RGCCGE502_04165"/>
<proteinExistence type="predicted"/>
<sequence length="185" mass="20443">MGAAATSHKQTEGFVPIPGPKLLEAIGTVAVKWSGLEFQIDNLLYWASDPNDSDFPGFLNSRGFQQRCEKLKSILRSEHAAHTGTTGLIALIDQALGIKSEREQIIHGIYIDPASSKTDADAILITLNGHKQRTEWPVTRLRVLATAKKIDQLCNAIAFHLLTHGQDVGGGTIWPTTWRHKNRRE</sequence>
<evidence type="ECO:0000313" key="1">
    <source>
        <dbReference type="EMBL" id="EPE99348.1"/>
    </source>
</evidence>
<dbReference type="AlphaFoldDB" id="S3IKM3"/>
<organism evidence="1 2">
    <name type="scientific">Rhizobium grahamii CCGE 502</name>
    <dbReference type="NCBI Taxonomy" id="990285"/>
    <lineage>
        <taxon>Bacteria</taxon>
        <taxon>Pseudomonadati</taxon>
        <taxon>Pseudomonadota</taxon>
        <taxon>Alphaproteobacteria</taxon>
        <taxon>Hyphomicrobiales</taxon>
        <taxon>Rhizobiaceae</taxon>
        <taxon>Rhizobium/Agrobacterium group</taxon>
        <taxon>Rhizobium</taxon>
    </lineage>
</organism>
<dbReference type="Proteomes" id="UP000014411">
    <property type="component" value="Unassembled WGS sequence"/>
</dbReference>
<name>S3IKM3_9HYPH</name>
<dbReference type="HOGENOM" id="CLU_1460173_0_0_5"/>
<evidence type="ECO:0000313" key="2">
    <source>
        <dbReference type="Proteomes" id="UP000014411"/>
    </source>
</evidence>
<dbReference type="RefSeq" id="WP_016552910.1">
    <property type="nucleotide sequence ID" value="NZ_AEYE02000005.1"/>
</dbReference>
<dbReference type="EMBL" id="AEYE02000005">
    <property type="protein sequence ID" value="EPE99348.1"/>
    <property type="molecule type" value="Genomic_DNA"/>
</dbReference>
<accession>S3IKM3</accession>
<reference evidence="1 2" key="1">
    <citation type="journal article" date="2012" name="J. Bacteriol.">
        <title>Genome sequence of Rhizobium grahamii CCGE502, a broad-host-range symbiont with low nodulation competitiveness in Phaseolus vulgaris.</title>
        <authorList>
            <person name="Althabegoiti M.J."/>
            <person name="Lozano L."/>
            <person name="Torres-Tejerizo G."/>
            <person name="Ormeno-Orrillo E."/>
            <person name="Rogel M.A."/>
            <person name="Gonzalez V."/>
            <person name="Martinez-Romero E."/>
        </authorList>
    </citation>
    <scope>NUCLEOTIDE SEQUENCE [LARGE SCALE GENOMIC DNA]</scope>
    <source>
        <strain evidence="1 2">CCGE 502</strain>
    </source>
</reference>
<gene>
    <name evidence="1" type="ORF">RGCCGE502_04165</name>
</gene>
<keyword evidence="2" id="KW-1185">Reference proteome</keyword>